<evidence type="ECO:0000313" key="3">
    <source>
        <dbReference type="Proteomes" id="UP000002945"/>
    </source>
</evidence>
<evidence type="ECO:0000256" key="1">
    <source>
        <dbReference type="SAM" id="Phobius"/>
    </source>
</evidence>
<dbReference type="AlphaFoldDB" id="A9E9U0"/>
<reference evidence="2 3" key="1">
    <citation type="journal article" date="2011" name="J. Bacteriol.">
        <title>Genome sequence of the algicidal bacterium Kordia algicida OT-1.</title>
        <authorList>
            <person name="Lee H.S."/>
            <person name="Kang S.G."/>
            <person name="Kwon K.K."/>
            <person name="Lee J.H."/>
            <person name="Kim S.J."/>
        </authorList>
    </citation>
    <scope>NUCLEOTIDE SEQUENCE [LARGE SCALE GENOMIC DNA]</scope>
    <source>
        <strain evidence="2 3">OT-1</strain>
    </source>
</reference>
<keyword evidence="1" id="KW-0812">Transmembrane</keyword>
<dbReference type="OrthoDB" id="1443242at2"/>
<dbReference type="EMBL" id="ABIB01000014">
    <property type="protein sequence ID" value="EDP94704.1"/>
    <property type="molecule type" value="Genomic_DNA"/>
</dbReference>
<feature type="transmembrane region" description="Helical" evidence="1">
    <location>
        <begin position="101"/>
        <end position="121"/>
    </location>
</feature>
<accession>A9E9U0</accession>
<organism evidence="2 3">
    <name type="scientific">Kordia algicida OT-1</name>
    <dbReference type="NCBI Taxonomy" id="391587"/>
    <lineage>
        <taxon>Bacteria</taxon>
        <taxon>Pseudomonadati</taxon>
        <taxon>Bacteroidota</taxon>
        <taxon>Flavobacteriia</taxon>
        <taxon>Flavobacteriales</taxon>
        <taxon>Flavobacteriaceae</taxon>
        <taxon>Kordia</taxon>
    </lineage>
</organism>
<dbReference type="Proteomes" id="UP000002945">
    <property type="component" value="Unassembled WGS sequence"/>
</dbReference>
<keyword evidence="1" id="KW-1133">Transmembrane helix</keyword>
<feature type="transmembrane region" description="Helical" evidence="1">
    <location>
        <begin position="133"/>
        <end position="153"/>
    </location>
</feature>
<name>A9E9U0_9FLAO</name>
<gene>
    <name evidence="2" type="ORF">KAOT1_00470</name>
</gene>
<evidence type="ECO:0000313" key="2">
    <source>
        <dbReference type="EMBL" id="EDP94704.1"/>
    </source>
</evidence>
<dbReference type="RefSeq" id="WP_007092676.1">
    <property type="nucleotide sequence ID" value="NZ_CP142125.1"/>
</dbReference>
<protein>
    <submittedName>
        <fullName evidence="2">Uncharacterized protein</fullName>
    </submittedName>
</protein>
<proteinExistence type="predicted"/>
<keyword evidence="1" id="KW-0472">Membrane</keyword>
<dbReference type="STRING" id="391587.KAOT1_00470"/>
<comment type="caution">
    <text evidence="2">The sequence shown here is derived from an EMBL/GenBank/DDBJ whole genome shotgun (WGS) entry which is preliminary data.</text>
</comment>
<dbReference type="HOGENOM" id="CLU_1123386_0_0_10"/>
<sequence length="247" mass="29168">MIVVVVSISITATIIHNSIQKDSIELKNHKKTFPILLDDRDTKLENSVIDLKNNKINILEYISIRKSILNEYSNKHKNYVSRKREIMENQSYLGYSSYKNFLLGIGIRFFTLIVSLFYFSSKIKQYYESKNQKIFYLIISSSFVLTSGYWFTWSLIYKVNSIGEYDFEQWHQNVLLIVSPILILASSYFLFKHYQTIEERLKKVISTLFDQILYVIPENGFVKDEKENDYTKLNTKVIIEVGKEINK</sequence>
<keyword evidence="3" id="KW-1185">Reference proteome</keyword>
<feature type="transmembrane region" description="Helical" evidence="1">
    <location>
        <begin position="173"/>
        <end position="191"/>
    </location>
</feature>